<evidence type="ECO:0000313" key="8">
    <source>
        <dbReference type="Proteomes" id="UP000198688"/>
    </source>
</evidence>
<reference evidence="7 8" key="1">
    <citation type="submission" date="2016-10" db="EMBL/GenBank/DDBJ databases">
        <authorList>
            <person name="de Groot N.N."/>
        </authorList>
    </citation>
    <scope>NUCLEOTIDE SEQUENCE [LARGE SCALE GENOMIC DNA]</scope>
    <source>
        <strain evidence="7 8">DSM 43941</strain>
    </source>
</reference>
<dbReference type="PANTHER" id="PTHR35807">
    <property type="entry name" value="TRANSCRIPTIONAL REGULATOR REDD-RELATED"/>
    <property type="match status" value="1"/>
</dbReference>
<dbReference type="InterPro" id="IPR002182">
    <property type="entry name" value="NB-ARC"/>
</dbReference>
<dbReference type="SMART" id="SM00862">
    <property type="entry name" value="Trans_reg_C"/>
    <property type="match status" value="1"/>
</dbReference>
<keyword evidence="2" id="KW-0805">Transcription regulation</keyword>
<organism evidence="7 8">
    <name type="scientific">Actinoplanes derwentensis</name>
    <dbReference type="NCBI Taxonomy" id="113562"/>
    <lineage>
        <taxon>Bacteria</taxon>
        <taxon>Bacillati</taxon>
        <taxon>Actinomycetota</taxon>
        <taxon>Actinomycetes</taxon>
        <taxon>Micromonosporales</taxon>
        <taxon>Micromonosporaceae</taxon>
        <taxon>Actinoplanes</taxon>
    </lineage>
</organism>
<keyword evidence="4" id="KW-0804">Transcription</keyword>
<evidence type="ECO:0000256" key="4">
    <source>
        <dbReference type="ARBA" id="ARBA00023163"/>
    </source>
</evidence>
<dbReference type="InterPro" id="IPR019734">
    <property type="entry name" value="TPR_rpt"/>
</dbReference>
<dbReference type="AlphaFoldDB" id="A0A1H2B8S2"/>
<dbReference type="SMART" id="SM01043">
    <property type="entry name" value="BTAD"/>
    <property type="match status" value="1"/>
</dbReference>
<name>A0A1H2B8S2_9ACTN</name>
<dbReference type="Pfam" id="PF00486">
    <property type="entry name" value="Trans_reg_C"/>
    <property type="match status" value="1"/>
</dbReference>
<dbReference type="SUPFAM" id="SSF52540">
    <property type="entry name" value="P-loop containing nucleoside triphosphate hydrolases"/>
    <property type="match status" value="1"/>
</dbReference>
<dbReference type="InterPro" id="IPR001867">
    <property type="entry name" value="OmpR/PhoB-type_DNA-bd"/>
</dbReference>
<dbReference type="GO" id="GO:0000160">
    <property type="term" value="P:phosphorelay signal transduction system"/>
    <property type="evidence" value="ECO:0007669"/>
    <property type="project" value="InterPro"/>
</dbReference>
<dbReference type="SUPFAM" id="SSF46894">
    <property type="entry name" value="C-terminal effector domain of the bipartite response regulators"/>
    <property type="match status" value="1"/>
</dbReference>
<evidence type="ECO:0000256" key="1">
    <source>
        <dbReference type="ARBA" id="ARBA00005820"/>
    </source>
</evidence>
<dbReference type="InterPro" id="IPR036388">
    <property type="entry name" value="WH-like_DNA-bd_sf"/>
</dbReference>
<dbReference type="RefSeq" id="WP_197686342.1">
    <property type="nucleotide sequence ID" value="NZ_BOMJ01000033.1"/>
</dbReference>
<keyword evidence="8" id="KW-1185">Reference proteome</keyword>
<evidence type="ECO:0000313" key="7">
    <source>
        <dbReference type="EMBL" id="SDT54665.1"/>
    </source>
</evidence>
<dbReference type="InterPro" id="IPR051677">
    <property type="entry name" value="AfsR-DnrI-RedD_regulator"/>
</dbReference>
<evidence type="ECO:0000256" key="5">
    <source>
        <dbReference type="PROSITE-ProRule" id="PRU01091"/>
    </source>
</evidence>
<dbReference type="PANTHER" id="PTHR35807:SF1">
    <property type="entry name" value="TRANSCRIPTIONAL REGULATOR REDD"/>
    <property type="match status" value="1"/>
</dbReference>
<dbReference type="SMART" id="SM00028">
    <property type="entry name" value="TPR"/>
    <property type="match status" value="5"/>
</dbReference>
<dbReference type="Pfam" id="PF13424">
    <property type="entry name" value="TPR_12"/>
    <property type="match status" value="1"/>
</dbReference>
<dbReference type="GO" id="GO:0006355">
    <property type="term" value="P:regulation of DNA-templated transcription"/>
    <property type="evidence" value="ECO:0007669"/>
    <property type="project" value="InterPro"/>
</dbReference>
<dbReference type="Gene3D" id="1.25.40.10">
    <property type="entry name" value="Tetratricopeptide repeat domain"/>
    <property type="match status" value="2"/>
</dbReference>
<dbReference type="GO" id="GO:0043531">
    <property type="term" value="F:ADP binding"/>
    <property type="evidence" value="ECO:0007669"/>
    <property type="project" value="InterPro"/>
</dbReference>
<dbReference type="InterPro" id="IPR016032">
    <property type="entry name" value="Sig_transdc_resp-reg_C-effctor"/>
</dbReference>
<evidence type="ECO:0000259" key="6">
    <source>
        <dbReference type="PROSITE" id="PS51755"/>
    </source>
</evidence>
<dbReference type="PRINTS" id="PR00364">
    <property type="entry name" value="DISEASERSIST"/>
</dbReference>
<feature type="domain" description="OmpR/PhoB-type" evidence="6">
    <location>
        <begin position="1"/>
        <end position="97"/>
    </location>
</feature>
<protein>
    <submittedName>
        <fullName evidence="7">DNA-binding transcriptional activator of the SARP family</fullName>
    </submittedName>
</protein>
<evidence type="ECO:0000256" key="2">
    <source>
        <dbReference type="ARBA" id="ARBA00023015"/>
    </source>
</evidence>
<feature type="DNA-binding region" description="OmpR/PhoB-type" evidence="5">
    <location>
        <begin position="1"/>
        <end position="97"/>
    </location>
</feature>
<dbReference type="EMBL" id="LT629758">
    <property type="protein sequence ID" value="SDT54665.1"/>
    <property type="molecule type" value="Genomic_DNA"/>
</dbReference>
<proteinExistence type="inferred from homology"/>
<dbReference type="PROSITE" id="PS51755">
    <property type="entry name" value="OMPR_PHOB"/>
    <property type="match status" value="1"/>
</dbReference>
<comment type="similarity">
    <text evidence="1">Belongs to the AfsR/DnrI/RedD regulatory family.</text>
</comment>
<evidence type="ECO:0000256" key="3">
    <source>
        <dbReference type="ARBA" id="ARBA00023125"/>
    </source>
</evidence>
<dbReference type="Pfam" id="PF00931">
    <property type="entry name" value="NB-ARC"/>
    <property type="match status" value="1"/>
</dbReference>
<dbReference type="Proteomes" id="UP000198688">
    <property type="component" value="Chromosome I"/>
</dbReference>
<dbReference type="Pfam" id="PF03704">
    <property type="entry name" value="BTAD"/>
    <property type="match status" value="1"/>
</dbReference>
<gene>
    <name evidence="7" type="ORF">SAMN04489716_4432</name>
</gene>
<keyword evidence="3 5" id="KW-0238">DNA-binding</keyword>
<dbReference type="Gene3D" id="3.40.50.300">
    <property type="entry name" value="P-loop containing nucleotide triphosphate hydrolases"/>
    <property type="match status" value="1"/>
</dbReference>
<dbReference type="InterPro" id="IPR005158">
    <property type="entry name" value="BTAD"/>
</dbReference>
<dbReference type="InterPro" id="IPR027417">
    <property type="entry name" value="P-loop_NTPase"/>
</dbReference>
<accession>A0A1H2B8S2</accession>
<dbReference type="Gene3D" id="1.10.10.10">
    <property type="entry name" value="Winged helix-like DNA-binding domain superfamily/Winged helix DNA-binding domain"/>
    <property type="match status" value="1"/>
</dbReference>
<dbReference type="CDD" id="cd15831">
    <property type="entry name" value="BTAD"/>
    <property type="match status" value="1"/>
</dbReference>
<sequence>MTFAVLGPLRGWRGDTEIDPGPPKQRAILALLLVRAGHPVPLHEIIDVLWGAEPPDTAVNVVHRHIGALRRLLEPDLPARGSSRWLIRGSGGYRLDVSPVAVDLGRFRALRSQAAYVTSPGTAAELLTEALGLWQGPVAAGLPSEIRSHPAFAAVDGERLAAVKAATENAPSADPVIAGKILDLARQTAVRHPLDEALQARLMLLLAATGHQAEALEVHQRIRVALADELGLDPGAELQAAHLRVLQQEPPAEKPEPATAPYVRPAQLPAGLAVFAGRREELARLTGTGPATLVTIGGMAGVGKTSLAVHWAHQIAARFPDGQLHIDLRGFHPDGALTAADALHTLLEALGIRPERVPATLDARSALFRSLLADRRVLVVLDNARDSEHVRPLLPGAPGCQTIVTSRHQLFDLVATHGATAVTLDPLSTADAAELLTRRLGTDRVDREPDAVTGIVECAGRLPLTLAMVSARAAMNPGFPLSSIAAELRRHRGGLDAFTGESPRSDVRAVFDWSYRILSPPAADLFRLLASHPGPDCSPVAAAVLAGVPEADLRAPLTELLRAHLITEPAPGRYGCHDLLRAYGTGLAADTSGARRRLFDHYLHSAYAAVELMFAGRTPFRPGPPVTGADPVTFDDSAGAVAWLGTELPALLATITHPGPESARHRWQLATVLQPHLDRTGRWQTQREIQTVALRAAADRHAEACAERSLGFAEGRLKNWPEADRHLQRAVEIFTAIDDPAGRAHTHRLLAFLANQRERHETALEHYRIAADLYSRAGETVGRAIVHNETGWTYILIGAFDLALGECRSAIERHREAGHPNGEAAAWDSLGYAHHHLAAYDEARVAFGHALRIYRAVSDRYLQADTLTHLGDTEHAAGRGGHALDAWRQALDILDDLGHPDAAGLRDKVHSQAH</sequence>
<dbReference type="STRING" id="113562.SAMN04489716_4432"/>
<dbReference type="GO" id="GO:0003677">
    <property type="term" value="F:DNA binding"/>
    <property type="evidence" value="ECO:0007669"/>
    <property type="project" value="UniProtKB-UniRule"/>
</dbReference>
<dbReference type="SUPFAM" id="SSF48452">
    <property type="entry name" value="TPR-like"/>
    <property type="match status" value="2"/>
</dbReference>
<dbReference type="InterPro" id="IPR011990">
    <property type="entry name" value="TPR-like_helical_dom_sf"/>
</dbReference>